<comment type="caution">
    <text evidence="1">The sequence shown here is derived from an EMBL/GenBank/DDBJ whole genome shotgun (WGS) entry which is preliminary data.</text>
</comment>
<reference evidence="2" key="1">
    <citation type="journal article" date="2019" name="Int. J. Syst. Evol. Microbiol.">
        <title>The Global Catalogue of Microorganisms (GCM) 10K type strain sequencing project: providing services to taxonomists for standard genome sequencing and annotation.</title>
        <authorList>
            <consortium name="The Broad Institute Genomics Platform"/>
            <consortium name="The Broad Institute Genome Sequencing Center for Infectious Disease"/>
            <person name="Wu L."/>
            <person name="Ma J."/>
        </authorList>
    </citation>
    <scope>NUCLEOTIDE SEQUENCE [LARGE SCALE GENOMIC DNA]</scope>
    <source>
        <strain evidence="2">JCM 31696</strain>
    </source>
</reference>
<sequence>MTSGTYDAVIFDIGGVILDWDPRHLYRRLIPDPDEMEWFLAEVCSDAWNAEQDRGRAFSEAIKEAAARHPEYRELIEAYWKRWPETLDGLIPGTSEVIAEAAAAGTALFAITNFSAETFPLAVAGYEVLSGFRDVVVSGEVKMIKPDPAIFHYALDRFGLSPHQALFVDDKPANVEAAEKLGMGTVLFTDAADLRERMKRSGLL</sequence>
<dbReference type="NCBIfam" id="TIGR01509">
    <property type="entry name" value="HAD-SF-IA-v3"/>
    <property type="match status" value="1"/>
</dbReference>
<dbReference type="Proteomes" id="UP001597083">
    <property type="component" value="Unassembled WGS sequence"/>
</dbReference>
<evidence type="ECO:0000313" key="1">
    <source>
        <dbReference type="EMBL" id="MFD0855647.1"/>
    </source>
</evidence>
<accession>A0ABW3CPW7</accession>
<keyword evidence="1" id="KW-0378">Hydrolase</keyword>
<gene>
    <name evidence="1" type="ORF">ACFQ07_25625</name>
</gene>
<dbReference type="PANTHER" id="PTHR43611">
    <property type="entry name" value="ALPHA-D-GLUCOSE 1-PHOSPHATE PHOSPHATASE"/>
    <property type="match status" value="1"/>
</dbReference>
<evidence type="ECO:0000313" key="2">
    <source>
        <dbReference type="Proteomes" id="UP001597083"/>
    </source>
</evidence>
<dbReference type="PRINTS" id="PR00413">
    <property type="entry name" value="HADHALOGNASE"/>
</dbReference>
<organism evidence="1 2">
    <name type="scientific">Actinomadura adrarensis</name>
    <dbReference type="NCBI Taxonomy" id="1819600"/>
    <lineage>
        <taxon>Bacteria</taxon>
        <taxon>Bacillati</taxon>
        <taxon>Actinomycetota</taxon>
        <taxon>Actinomycetes</taxon>
        <taxon>Streptosporangiales</taxon>
        <taxon>Thermomonosporaceae</taxon>
        <taxon>Actinomadura</taxon>
    </lineage>
</organism>
<dbReference type="Gene3D" id="3.40.50.1000">
    <property type="entry name" value="HAD superfamily/HAD-like"/>
    <property type="match status" value="1"/>
</dbReference>
<dbReference type="GO" id="GO:0016787">
    <property type="term" value="F:hydrolase activity"/>
    <property type="evidence" value="ECO:0007669"/>
    <property type="project" value="UniProtKB-KW"/>
</dbReference>
<dbReference type="SFLD" id="SFLDG01129">
    <property type="entry name" value="C1.5:_HAD__Beta-PGM__Phosphata"/>
    <property type="match status" value="1"/>
</dbReference>
<protein>
    <submittedName>
        <fullName evidence="1">HAD family hydrolase</fullName>
    </submittedName>
</protein>
<dbReference type="InterPro" id="IPR006439">
    <property type="entry name" value="HAD-SF_hydro_IA"/>
</dbReference>
<dbReference type="SUPFAM" id="SSF56784">
    <property type="entry name" value="HAD-like"/>
    <property type="match status" value="1"/>
</dbReference>
<dbReference type="Pfam" id="PF00702">
    <property type="entry name" value="Hydrolase"/>
    <property type="match status" value="1"/>
</dbReference>
<name>A0ABW3CPW7_9ACTN</name>
<dbReference type="InterPro" id="IPR036412">
    <property type="entry name" value="HAD-like_sf"/>
</dbReference>
<dbReference type="InterPro" id="IPR023214">
    <property type="entry name" value="HAD_sf"/>
</dbReference>
<dbReference type="CDD" id="cd02603">
    <property type="entry name" value="HAD_sEH-N_like"/>
    <property type="match status" value="1"/>
</dbReference>
<dbReference type="PANTHER" id="PTHR43611:SF3">
    <property type="entry name" value="FLAVIN MONONUCLEOTIDE HYDROLASE 1, CHLOROPLATIC"/>
    <property type="match status" value="1"/>
</dbReference>
<dbReference type="EMBL" id="JBHTIR010003707">
    <property type="protein sequence ID" value="MFD0855647.1"/>
    <property type="molecule type" value="Genomic_DNA"/>
</dbReference>
<keyword evidence="2" id="KW-1185">Reference proteome</keyword>
<proteinExistence type="predicted"/>
<dbReference type="SFLD" id="SFLDS00003">
    <property type="entry name" value="Haloacid_Dehalogenase"/>
    <property type="match status" value="1"/>
</dbReference>